<evidence type="ECO:0008006" key="4">
    <source>
        <dbReference type="Google" id="ProtNLM"/>
    </source>
</evidence>
<gene>
    <name evidence="2" type="ORF">CMV_018651</name>
</gene>
<name>A0A8J4VPE4_9ROSI</name>
<dbReference type="PANTHER" id="PTHR36766">
    <property type="entry name" value="PLANT BROAD-SPECTRUM MILDEW RESISTANCE PROTEIN RPW8"/>
    <property type="match status" value="1"/>
</dbReference>
<evidence type="ECO:0000313" key="2">
    <source>
        <dbReference type="EMBL" id="KAF3956201.1"/>
    </source>
</evidence>
<keyword evidence="1" id="KW-0611">Plant defense</keyword>
<comment type="caution">
    <text evidence="2">The sequence shown here is derived from an EMBL/GenBank/DDBJ whole genome shotgun (WGS) entry which is preliminary data.</text>
</comment>
<evidence type="ECO:0000313" key="3">
    <source>
        <dbReference type="Proteomes" id="UP000737018"/>
    </source>
</evidence>
<keyword evidence="3" id="KW-1185">Reference proteome</keyword>
<dbReference type="Proteomes" id="UP000737018">
    <property type="component" value="Unassembled WGS sequence"/>
</dbReference>
<dbReference type="SUPFAM" id="SSF52058">
    <property type="entry name" value="L domain-like"/>
    <property type="match status" value="1"/>
</dbReference>
<dbReference type="GO" id="GO:0006952">
    <property type="term" value="P:defense response"/>
    <property type="evidence" value="ECO:0007669"/>
    <property type="project" value="UniProtKB-KW"/>
</dbReference>
<dbReference type="OrthoDB" id="1928346at2759"/>
<reference evidence="2" key="1">
    <citation type="submission" date="2020-03" db="EMBL/GenBank/DDBJ databases">
        <title>Castanea mollissima Vanexum genome sequencing.</title>
        <authorList>
            <person name="Staton M."/>
        </authorList>
    </citation>
    <scope>NUCLEOTIDE SEQUENCE</scope>
    <source>
        <tissue evidence="2">Leaf</tissue>
    </source>
</reference>
<dbReference type="Gene3D" id="3.80.10.10">
    <property type="entry name" value="Ribonuclease Inhibitor"/>
    <property type="match status" value="1"/>
</dbReference>
<sequence>MVSSSSYVYAAWVYQDLQEFHSLAQLAIFGCHNLKSIPDLGELCFLTRLAIQNCSNITRLPEGSLKCLKSVEIGGYCEELDVFPSLNFIQHSHMTLEDLELKGNLMYLPTTITCLIKLEELDIWDCSKLKERCAMGRGAEWLKIAHIPKIIIR</sequence>
<evidence type="ECO:0000256" key="1">
    <source>
        <dbReference type="ARBA" id="ARBA00022821"/>
    </source>
</evidence>
<dbReference type="AlphaFoldDB" id="A0A8J4VPE4"/>
<accession>A0A8J4VPE4</accession>
<organism evidence="2 3">
    <name type="scientific">Castanea mollissima</name>
    <name type="common">Chinese chestnut</name>
    <dbReference type="NCBI Taxonomy" id="60419"/>
    <lineage>
        <taxon>Eukaryota</taxon>
        <taxon>Viridiplantae</taxon>
        <taxon>Streptophyta</taxon>
        <taxon>Embryophyta</taxon>
        <taxon>Tracheophyta</taxon>
        <taxon>Spermatophyta</taxon>
        <taxon>Magnoliopsida</taxon>
        <taxon>eudicotyledons</taxon>
        <taxon>Gunneridae</taxon>
        <taxon>Pentapetalae</taxon>
        <taxon>rosids</taxon>
        <taxon>fabids</taxon>
        <taxon>Fagales</taxon>
        <taxon>Fagaceae</taxon>
        <taxon>Castanea</taxon>
    </lineage>
</organism>
<dbReference type="InterPro" id="IPR032675">
    <property type="entry name" value="LRR_dom_sf"/>
</dbReference>
<protein>
    <recommendedName>
        <fullName evidence="4">Disease resistance protein</fullName>
    </recommendedName>
</protein>
<dbReference type="EMBL" id="JRKL02003164">
    <property type="protein sequence ID" value="KAF3956201.1"/>
    <property type="molecule type" value="Genomic_DNA"/>
</dbReference>
<proteinExistence type="predicted"/>
<dbReference type="PANTHER" id="PTHR36766:SF70">
    <property type="entry name" value="DISEASE RESISTANCE PROTEIN RGA4"/>
    <property type="match status" value="1"/>
</dbReference>